<dbReference type="Proteomes" id="UP001273505">
    <property type="component" value="Unassembled WGS sequence"/>
</dbReference>
<dbReference type="InterPro" id="IPR040079">
    <property type="entry name" value="Glutathione_S-Trfase"/>
</dbReference>
<dbReference type="PANTHER" id="PTHR43968">
    <property type="match status" value="1"/>
</dbReference>
<feature type="domain" description="GST N-terminal" evidence="1">
    <location>
        <begin position="16"/>
        <end position="94"/>
    </location>
</feature>
<dbReference type="CDD" id="cd00299">
    <property type="entry name" value="GST_C_family"/>
    <property type="match status" value="1"/>
</dbReference>
<reference evidence="3 4" key="1">
    <citation type="submission" date="2023-11" db="EMBL/GenBank/DDBJ databases">
        <title>Gilvimarinus fulvus sp. nov., isolated from the surface of Kelp.</title>
        <authorList>
            <person name="Sun Y.Y."/>
            <person name="Gong Y."/>
            <person name="Du Z.J."/>
        </authorList>
    </citation>
    <scope>NUCLEOTIDE SEQUENCE [LARGE SCALE GENOMIC DNA]</scope>
    <source>
        <strain evidence="3 4">SDUM040013</strain>
    </source>
</reference>
<evidence type="ECO:0000259" key="2">
    <source>
        <dbReference type="PROSITE" id="PS50405"/>
    </source>
</evidence>
<dbReference type="PANTHER" id="PTHR43968:SF6">
    <property type="entry name" value="GLUTATHIONE S-TRANSFERASE OMEGA"/>
    <property type="match status" value="1"/>
</dbReference>
<protein>
    <submittedName>
        <fullName evidence="3">Glutathione S-transferase family protein</fullName>
    </submittedName>
</protein>
<evidence type="ECO:0000259" key="1">
    <source>
        <dbReference type="PROSITE" id="PS50404"/>
    </source>
</evidence>
<dbReference type="SUPFAM" id="SSF47616">
    <property type="entry name" value="GST C-terminal domain-like"/>
    <property type="match status" value="1"/>
</dbReference>
<dbReference type="SUPFAM" id="SSF52833">
    <property type="entry name" value="Thioredoxin-like"/>
    <property type="match status" value="1"/>
</dbReference>
<accession>A0ABU4RVM2</accession>
<dbReference type="PROSITE" id="PS50404">
    <property type="entry name" value="GST_NTER"/>
    <property type="match status" value="1"/>
</dbReference>
<proteinExistence type="predicted"/>
<dbReference type="InterPro" id="IPR036249">
    <property type="entry name" value="Thioredoxin-like_sf"/>
</dbReference>
<feature type="domain" description="GST C-terminal" evidence="2">
    <location>
        <begin position="98"/>
        <end position="228"/>
    </location>
</feature>
<dbReference type="InterPro" id="IPR004045">
    <property type="entry name" value="Glutathione_S-Trfase_N"/>
</dbReference>
<dbReference type="InterPro" id="IPR036282">
    <property type="entry name" value="Glutathione-S-Trfase_C_sf"/>
</dbReference>
<dbReference type="SFLD" id="SFLDG00358">
    <property type="entry name" value="Main_(cytGST)"/>
    <property type="match status" value="1"/>
</dbReference>
<comment type="caution">
    <text evidence="3">The sequence shown here is derived from an EMBL/GenBank/DDBJ whole genome shotgun (WGS) entry which is preliminary data.</text>
</comment>
<evidence type="ECO:0000313" key="4">
    <source>
        <dbReference type="Proteomes" id="UP001273505"/>
    </source>
</evidence>
<dbReference type="SFLD" id="SFLDS00019">
    <property type="entry name" value="Glutathione_Transferase_(cytos"/>
    <property type="match status" value="1"/>
</dbReference>
<dbReference type="EMBL" id="JAXAFO010000007">
    <property type="protein sequence ID" value="MDX6848926.1"/>
    <property type="molecule type" value="Genomic_DNA"/>
</dbReference>
<dbReference type="InterPro" id="IPR010987">
    <property type="entry name" value="Glutathione-S-Trfase_C-like"/>
</dbReference>
<evidence type="ECO:0000313" key="3">
    <source>
        <dbReference type="EMBL" id="MDX6848926.1"/>
    </source>
</evidence>
<gene>
    <name evidence="3" type="ORF">SCD92_06105</name>
</gene>
<dbReference type="CDD" id="cd00570">
    <property type="entry name" value="GST_N_family"/>
    <property type="match status" value="1"/>
</dbReference>
<dbReference type="Pfam" id="PF13417">
    <property type="entry name" value="GST_N_3"/>
    <property type="match status" value="1"/>
</dbReference>
<organism evidence="3 4">
    <name type="scientific">Gilvimarinus gilvus</name>
    <dbReference type="NCBI Taxonomy" id="3058038"/>
    <lineage>
        <taxon>Bacteria</taxon>
        <taxon>Pseudomonadati</taxon>
        <taxon>Pseudomonadota</taxon>
        <taxon>Gammaproteobacteria</taxon>
        <taxon>Cellvibrionales</taxon>
        <taxon>Cellvibrionaceae</taxon>
        <taxon>Gilvimarinus</taxon>
    </lineage>
</organism>
<keyword evidence="4" id="KW-1185">Reference proteome</keyword>
<dbReference type="Gene3D" id="3.40.30.10">
    <property type="entry name" value="Glutaredoxin"/>
    <property type="match status" value="1"/>
</dbReference>
<name>A0ABU4RVM2_9GAMM</name>
<dbReference type="InterPro" id="IPR050983">
    <property type="entry name" value="GST_Omega/HSP26"/>
</dbReference>
<dbReference type="Gene3D" id="1.20.1050.10">
    <property type="match status" value="1"/>
</dbReference>
<dbReference type="RefSeq" id="WP_302723806.1">
    <property type="nucleotide sequence ID" value="NZ_JAULRU010000705.1"/>
</dbReference>
<dbReference type="PROSITE" id="PS50405">
    <property type="entry name" value="GST_CTER"/>
    <property type="match status" value="1"/>
</dbReference>
<sequence>MKNYLSDVGKRLSAYGRYEVIGHRICPYVQRVVIALEELGLDYAKMDISLENKPSWLSQCSPGGKVPVLMVDNNAIFDSEVICEYLYSIYKESPSISEKLNIARGLSWCRFSSEILDQFARLIYLSKNEESIEDQTKNIRYSIQKLTLLRFTAPYYSGDTFGVVDACYAPVFRYVYFFGSALDYDFIGPQSDLLAWSKNILERKSVMNCVPTTYANELAELIQPVNPFLYSKVQSSIA</sequence>